<keyword evidence="1" id="KW-0472">Membrane</keyword>
<gene>
    <name evidence="2" type="ORF">E2C01_037504</name>
</gene>
<dbReference type="Proteomes" id="UP000324222">
    <property type="component" value="Unassembled WGS sequence"/>
</dbReference>
<evidence type="ECO:0000256" key="1">
    <source>
        <dbReference type="SAM" id="Phobius"/>
    </source>
</evidence>
<dbReference type="AlphaFoldDB" id="A0A5B7F8A9"/>
<keyword evidence="1" id="KW-1133">Transmembrane helix</keyword>
<reference evidence="2 3" key="1">
    <citation type="submission" date="2019-05" db="EMBL/GenBank/DDBJ databases">
        <title>Another draft genome of Portunus trituberculatus and its Hox gene families provides insights of decapod evolution.</title>
        <authorList>
            <person name="Jeong J.-H."/>
            <person name="Song I."/>
            <person name="Kim S."/>
            <person name="Choi T."/>
            <person name="Kim D."/>
            <person name="Ryu S."/>
            <person name="Kim W."/>
        </authorList>
    </citation>
    <scope>NUCLEOTIDE SEQUENCE [LARGE SCALE GENOMIC DNA]</scope>
    <source>
        <tissue evidence="2">Muscle</tissue>
    </source>
</reference>
<comment type="caution">
    <text evidence="2">The sequence shown here is derived from an EMBL/GenBank/DDBJ whole genome shotgun (WGS) entry which is preliminary data.</text>
</comment>
<name>A0A5B7F8A9_PORTR</name>
<organism evidence="2 3">
    <name type="scientific">Portunus trituberculatus</name>
    <name type="common">Swimming crab</name>
    <name type="synonym">Neptunus trituberculatus</name>
    <dbReference type="NCBI Taxonomy" id="210409"/>
    <lineage>
        <taxon>Eukaryota</taxon>
        <taxon>Metazoa</taxon>
        <taxon>Ecdysozoa</taxon>
        <taxon>Arthropoda</taxon>
        <taxon>Crustacea</taxon>
        <taxon>Multicrustacea</taxon>
        <taxon>Malacostraca</taxon>
        <taxon>Eumalacostraca</taxon>
        <taxon>Eucarida</taxon>
        <taxon>Decapoda</taxon>
        <taxon>Pleocyemata</taxon>
        <taxon>Brachyura</taxon>
        <taxon>Eubrachyura</taxon>
        <taxon>Portunoidea</taxon>
        <taxon>Portunidae</taxon>
        <taxon>Portuninae</taxon>
        <taxon>Portunus</taxon>
    </lineage>
</organism>
<evidence type="ECO:0000313" key="3">
    <source>
        <dbReference type="Proteomes" id="UP000324222"/>
    </source>
</evidence>
<sequence length="131" mass="15002">MQLQQIQLKRFKGSLQRYLWATQRTLQQLTEGRKRSCTWRATAGDCCAGVTQYRSRASQRRAASQRVQPSARQRCVRLVTQGAWRGVAWRGVGLCVVFVAVQCSLFFTSKSRTAVNTVYCCEHNSRTHQDE</sequence>
<feature type="transmembrane region" description="Helical" evidence="1">
    <location>
        <begin position="87"/>
        <end position="107"/>
    </location>
</feature>
<protein>
    <submittedName>
        <fullName evidence="2">Uncharacterized protein</fullName>
    </submittedName>
</protein>
<keyword evidence="1" id="KW-0812">Transmembrane</keyword>
<evidence type="ECO:0000313" key="2">
    <source>
        <dbReference type="EMBL" id="MPC43850.1"/>
    </source>
</evidence>
<accession>A0A5B7F8A9</accession>
<proteinExistence type="predicted"/>
<keyword evidence="3" id="KW-1185">Reference proteome</keyword>
<dbReference type="EMBL" id="VSRR010006016">
    <property type="protein sequence ID" value="MPC43850.1"/>
    <property type="molecule type" value="Genomic_DNA"/>
</dbReference>